<proteinExistence type="predicted"/>
<feature type="region of interest" description="Disordered" evidence="6">
    <location>
        <begin position="521"/>
        <end position="570"/>
    </location>
</feature>
<evidence type="ECO:0000256" key="3">
    <source>
        <dbReference type="ARBA" id="ARBA00023125"/>
    </source>
</evidence>
<dbReference type="InterPro" id="IPR001739">
    <property type="entry name" value="Methyl_CpG_DNA-bd"/>
</dbReference>
<keyword evidence="4" id="KW-0804">Transcription</keyword>
<dbReference type="PANTHER" id="PTHR34067:SF20">
    <property type="entry name" value="OS08G0206700 PROTEIN"/>
    <property type="match status" value="1"/>
</dbReference>
<organism evidence="8 9">
    <name type="scientific">Hevea brasiliensis</name>
    <name type="common">Para rubber tree</name>
    <name type="synonym">Siphonia brasiliensis</name>
    <dbReference type="NCBI Taxonomy" id="3981"/>
    <lineage>
        <taxon>Eukaryota</taxon>
        <taxon>Viridiplantae</taxon>
        <taxon>Streptophyta</taxon>
        <taxon>Embryophyta</taxon>
        <taxon>Tracheophyta</taxon>
        <taxon>Spermatophyta</taxon>
        <taxon>Magnoliopsida</taxon>
        <taxon>eudicotyledons</taxon>
        <taxon>Gunneridae</taxon>
        <taxon>Pentapetalae</taxon>
        <taxon>rosids</taxon>
        <taxon>fabids</taxon>
        <taxon>Malpighiales</taxon>
        <taxon>Euphorbiaceae</taxon>
        <taxon>Crotonoideae</taxon>
        <taxon>Micrandreae</taxon>
        <taxon>Hevea</taxon>
    </lineage>
</organism>
<keyword evidence="3" id="KW-0238">DNA-binding</keyword>
<evidence type="ECO:0000256" key="5">
    <source>
        <dbReference type="ARBA" id="ARBA00023242"/>
    </source>
</evidence>
<feature type="domain" description="MBD" evidence="7">
    <location>
        <begin position="1"/>
        <end position="69"/>
    </location>
</feature>
<feature type="compositionally biased region" description="Polar residues" evidence="6">
    <location>
        <begin position="521"/>
        <end position="538"/>
    </location>
</feature>
<evidence type="ECO:0000313" key="9">
    <source>
        <dbReference type="Proteomes" id="UP001174677"/>
    </source>
</evidence>
<dbReference type="PANTHER" id="PTHR34067">
    <property type="entry name" value="OS04G0193200 PROTEIN"/>
    <property type="match status" value="1"/>
</dbReference>
<feature type="domain" description="MBD" evidence="7">
    <location>
        <begin position="78"/>
        <end position="152"/>
    </location>
</feature>
<feature type="region of interest" description="Disordered" evidence="6">
    <location>
        <begin position="314"/>
        <end position="382"/>
    </location>
</feature>
<comment type="caution">
    <text evidence="8">The sequence shown here is derived from an EMBL/GenBank/DDBJ whole genome shotgun (WGS) entry which is preliminary data.</text>
</comment>
<evidence type="ECO:0000256" key="4">
    <source>
        <dbReference type="ARBA" id="ARBA00023163"/>
    </source>
</evidence>
<keyword evidence="5" id="KW-0539">Nucleus</keyword>
<gene>
    <name evidence="8" type="ORF">P3X46_016690</name>
</gene>
<feature type="region of interest" description="Disordered" evidence="6">
    <location>
        <begin position="413"/>
        <end position="447"/>
    </location>
</feature>
<keyword evidence="9" id="KW-1185">Reference proteome</keyword>
<feature type="compositionally biased region" description="Basic and acidic residues" evidence="6">
    <location>
        <begin position="321"/>
        <end position="334"/>
    </location>
</feature>
<feature type="domain" description="MBD" evidence="7">
    <location>
        <begin position="156"/>
        <end position="232"/>
    </location>
</feature>
<sequence length="1004" mass="111280">MVADDSPEVLPDGWTIELNVLKTGRKIKYYVNSGAGKKFFSKDDFVRHVKARSTQHDRPQPTKSSIGRPINNNHLHFIECTNEHPEWLPHGWIVESKTRQSGFASGKLYKCYVDISTGHKFYSKPEVFRYLETMKQKSCTSKRKETLKSVLPENKVKFEKCTVEDLPKGWIKKTKITRNANGIRKDPYFTDPVNGYVFRSKRDVLRYLETGEISRHAFLPKKRHIDDKTLSSSAAKRQKLKRTATWEQLFTGKGTSDVGSTASSEAVSLRNSGGKTISATALPVVTIINIPSLESPGDDVKVKGDGAEFQENFNANWSDQTKAEASERNQDKKVSAVSGNGLLIPEADNKQERNLPESGTKKDQSYKRKAQNSLGKFSNKKRVNLPRRFSKRLAGIEPEMVGNLVSIVQAIPEAGNEQEQNSPESGIKGDESYEGKTQNSLSKSYNKKGLNLPHLSSKHLGGIEPKQVVNSASIVQGLPKIIMSLKGEAILAMGLTSDGLADKPSEQMKAEPIRELLHHSATNVQEPSNKSQKSNATHSVLPKTKVSEITHNSLSKPSDQKLKKGLNLRRRSSKRLAGLEPEVVANRVSSAQAFQNAKTSCKTEAILAVGLTSDALADKASQQLKAEPRTEFPKHALADVKSQVSFHDKVVLKDQLQVQETDKTSDETSEPQPISPFGEFWSDPCLEFAFKTLTGEIPIEITAENGLVSTPAADILDERNLHMRKIDKSSNGETLISSDKYKNSKKLHFPHQSLEQLSEPQCVPMGSSVSDECAFKMTARPARKCSKVKAVLDVGSQDNLTIDASQQLKAGPEAAHTHYCSLNVTTAPQIEPSNNRLEHLNDCNATEQHSRKLEIEKTVNKPELQPHFPFGDYWSDPCYEFAFKTLAGAIPVDNLPVQSYFQQQVDTSQTQREGYFQQQVSTSQTLRESSLELPDFGLASFFQTDISVHFDAPEKQLASQPRVPLNNPSFLPSGSLSLPSCSSIGSQQPPRLKENKGLHGKVNS</sequence>
<feature type="region of interest" description="Disordered" evidence="6">
    <location>
        <begin position="51"/>
        <end position="70"/>
    </location>
</feature>
<feature type="compositionally biased region" description="Basic and acidic residues" evidence="6">
    <location>
        <begin position="347"/>
        <end position="366"/>
    </location>
</feature>
<feature type="compositionally biased region" description="Polar residues" evidence="6">
    <location>
        <begin position="61"/>
        <end position="70"/>
    </location>
</feature>
<dbReference type="SUPFAM" id="SSF54171">
    <property type="entry name" value="DNA-binding domain"/>
    <property type="match status" value="3"/>
</dbReference>
<evidence type="ECO:0000256" key="1">
    <source>
        <dbReference type="ARBA" id="ARBA00004123"/>
    </source>
</evidence>
<comment type="subcellular location">
    <subcellularLocation>
        <location evidence="1">Nucleus</location>
    </subcellularLocation>
</comment>
<protein>
    <recommendedName>
        <fullName evidence="7">MBD domain-containing protein</fullName>
    </recommendedName>
</protein>
<dbReference type="Pfam" id="PF01429">
    <property type="entry name" value="MBD"/>
    <property type="match status" value="1"/>
</dbReference>
<name>A0ABQ9LZY1_HEVBR</name>
<feature type="region of interest" description="Disordered" evidence="6">
    <location>
        <begin position="657"/>
        <end position="676"/>
    </location>
</feature>
<evidence type="ECO:0000256" key="2">
    <source>
        <dbReference type="ARBA" id="ARBA00023015"/>
    </source>
</evidence>
<dbReference type="Gene3D" id="3.30.890.10">
    <property type="entry name" value="Methyl-cpg-binding Protein 2, Chain A"/>
    <property type="match status" value="3"/>
</dbReference>
<feature type="region of interest" description="Disordered" evidence="6">
    <location>
        <begin position="978"/>
        <end position="1004"/>
    </location>
</feature>
<dbReference type="Proteomes" id="UP001174677">
    <property type="component" value="Chromosome 9"/>
</dbReference>
<dbReference type="PROSITE" id="PS50982">
    <property type="entry name" value="MBD"/>
    <property type="match status" value="3"/>
</dbReference>
<evidence type="ECO:0000313" key="8">
    <source>
        <dbReference type="EMBL" id="KAJ9173569.1"/>
    </source>
</evidence>
<dbReference type="InterPro" id="IPR038945">
    <property type="entry name" value="MBD13-like"/>
</dbReference>
<accession>A0ABQ9LZY1</accession>
<dbReference type="EMBL" id="JARPOI010000009">
    <property type="protein sequence ID" value="KAJ9173569.1"/>
    <property type="molecule type" value="Genomic_DNA"/>
</dbReference>
<feature type="compositionally biased region" description="Polar residues" evidence="6">
    <location>
        <begin position="435"/>
        <end position="444"/>
    </location>
</feature>
<evidence type="ECO:0000259" key="7">
    <source>
        <dbReference type="PROSITE" id="PS50982"/>
    </source>
</evidence>
<dbReference type="InterPro" id="IPR016177">
    <property type="entry name" value="DNA-bd_dom_sf"/>
</dbReference>
<keyword evidence="2" id="KW-0805">Transcription regulation</keyword>
<feature type="compositionally biased region" description="Polar residues" evidence="6">
    <location>
        <begin position="547"/>
        <end position="557"/>
    </location>
</feature>
<evidence type="ECO:0000256" key="6">
    <source>
        <dbReference type="SAM" id="MobiDB-lite"/>
    </source>
</evidence>
<reference evidence="8" key="1">
    <citation type="journal article" date="2023" name="Plant Biotechnol. J.">
        <title>Chromosome-level wild Hevea brasiliensis genome provides new tools for genomic-assisted breeding and valuable loci to elevate rubber yield.</title>
        <authorList>
            <person name="Cheng H."/>
            <person name="Song X."/>
            <person name="Hu Y."/>
            <person name="Wu T."/>
            <person name="Yang Q."/>
            <person name="An Z."/>
            <person name="Feng S."/>
            <person name="Deng Z."/>
            <person name="Wu W."/>
            <person name="Zeng X."/>
            <person name="Tu M."/>
            <person name="Wang X."/>
            <person name="Huang H."/>
        </authorList>
    </citation>
    <scope>NUCLEOTIDE SEQUENCE</scope>
    <source>
        <strain evidence="8">MT/VB/25A 57/8</strain>
    </source>
</reference>